<feature type="transmembrane region" description="Helical" evidence="10">
    <location>
        <begin position="302"/>
        <end position="321"/>
    </location>
</feature>
<dbReference type="InterPro" id="IPR001516">
    <property type="entry name" value="Proton_antipo_N"/>
</dbReference>
<dbReference type="PANTHER" id="PTHR43373">
    <property type="entry name" value="NA(+)/H(+) ANTIPORTER SUBUNIT"/>
    <property type="match status" value="1"/>
</dbReference>
<gene>
    <name evidence="15" type="ORF">F0357_06655</name>
</gene>
<feature type="transmembrane region" description="Helical" evidence="10">
    <location>
        <begin position="633"/>
        <end position="651"/>
    </location>
</feature>
<feature type="transmembrane region" description="Helical" evidence="10">
    <location>
        <begin position="571"/>
        <end position="590"/>
    </location>
</feature>
<feature type="domain" description="NADH:quinone oxidoreductase/Mrp antiporter transmembrane" evidence="11">
    <location>
        <begin position="131"/>
        <end position="415"/>
    </location>
</feature>
<dbReference type="InterPro" id="IPR046806">
    <property type="entry name" value="MrpA_C/MbhE"/>
</dbReference>
<feature type="transmembrane region" description="Helical" evidence="10">
    <location>
        <begin position="114"/>
        <end position="131"/>
    </location>
</feature>
<dbReference type="InterPro" id="IPR001750">
    <property type="entry name" value="ND/Mrp_TM"/>
</dbReference>
<feature type="domain" description="MrpA C-terminal/MbhD" evidence="13">
    <location>
        <begin position="615"/>
        <end position="677"/>
    </location>
</feature>
<evidence type="ECO:0000256" key="2">
    <source>
        <dbReference type="ARBA" id="ARBA00022448"/>
    </source>
</evidence>
<dbReference type="Pfam" id="PF00361">
    <property type="entry name" value="Proton_antipo_M"/>
    <property type="match status" value="1"/>
</dbReference>
<keyword evidence="5 9" id="KW-0812">Transmembrane</keyword>
<dbReference type="InterPro" id="IPR050616">
    <property type="entry name" value="CPA3_Na-H_Antiporter_A"/>
</dbReference>
<keyword evidence="7" id="KW-0406">Ion transport</keyword>
<dbReference type="Pfam" id="PF00662">
    <property type="entry name" value="Proton_antipo_N"/>
    <property type="match status" value="1"/>
</dbReference>
<protein>
    <submittedName>
        <fullName evidence="15">Putative monovalent cation/H+ antiporter subunit A</fullName>
    </submittedName>
</protein>
<evidence type="ECO:0000256" key="7">
    <source>
        <dbReference type="ARBA" id="ARBA00023065"/>
    </source>
</evidence>
<dbReference type="AlphaFoldDB" id="A0A6A7Y1U3"/>
<name>A0A6A7Y1U3_9HYPH</name>
<feature type="transmembrane region" description="Helical" evidence="10">
    <location>
        <begin position="657"/>
        <end position="674"/>
    </location>
</feature>
<dbReference type="Pfam" id="PF20501">
    <property type="entry name" value="MbhE"/>
    <property type="match status" value="1"/>
</dbReference>
<feature type="transmembrane region" description="Helical" evidence="10">
    <location>
        <begin position="610"/>
        <end position="626"/>
    </location>
</feature>
<dbReference type="PRINTS" id="PR01435">
    <property type="entry name" value="NPOXDRDTASE5"/>
</dbReference>
<keyword evidence="8 10" id="KW-0472">Membrane</keyword>
<dbReference type="PRINTS" id="PR01434">
    <property type="entry name" value="NADHDHGNASE5"/>
</dbReference>
<dbReference type="GO" id="GO:0006811">
    <property type="term" value="P:monoatomic ion transport"/>
    <property type="evidence" value="ECO:0007669"/>
    <property type="project" value="UniProtKB-KW"/>
</dbReference>
<keyword evidence="16" id="KW-1185">Reference proteome</keyword>
<feature type="transmembrane region" description="Helical" evidence="10">
    <location>
        <begin position="327"/>
        <end position="347"/>
    </location>
</feature>
<keyword evidence="6 10" id="KW-1133">Transmembrane helix</keyword>
<feature type="transmembrane region" description="Helical" evidence="10">
    <location>
        <begin position="274"/>
        <end position="295"/>
    </location>
</feature>
<dbReference type="Proteomes" id="UP000332515">
    <property type="component" value="Unassembled WGS sequence"/>
</dbReference>
<dbReference type="GO" id="GO:0015297">
    <property type="term" value="F:antiporter activity"/>
    <property type="evidence" value="ECO:0007669"/>
    <property type="project" value="UniProtKB-KW"/>
</dbReference>
<evidence type="ECO:0000256" key="3">
    <source>
        <dbReference type="ARBA" id="ARBA00022449"/>
    </source>
</evidence>
<evidence type="ECO:0000259" key="12">
    <source>
        <dbReference type="Pfam" id="PF00662"/>
    </source>
</evidence>
<dbReference type="PANTHER" id="PTHR43373:SF1">
    <property type="entry name" value="NA(+)_H(+) ANTIPORTER SUBUNIT A"/>
    <property type="match status" value="1"/>
</dbReference>
<evidence type="ECO:0000256" key="10">
    <source>
        <dbReference type="SAM" id="Phobius"/>
    </source>
</evidence>
<evidence type="ECO:0000256" key="6">
    <source>
        <dbReference type="ARBA" id="ARBA00022989"/>
    </source>
</evidence>
<comment type="caution">
    <text evidence="15">The sequence shown here is derived from an EMBL/GenBank/DDBJ whole genome shotgun (WGS) entry which is preliminary data.</text>
</comment>
<evidence type="ECO:0000259" key="13">
    <source>
        <dbReference type="Pfam" id="PF13244"/>
    </source>
</evidence>
<evidence type="ECO:0000256" key="5">
    <source>
        <dbReference type="ARBA" id="ARBA00022692"/>
    </source>
</evidence>
<feature type="transmembrane region" description="Helical" evidence="10">
    <location>
        <begin position="198"/>
        <end position="223"/>
    </location>
</feature>
<feature type="transmembrane region" description="Helical" evidence="10">
    <location>
        <begin position="36"/>
        <end position="57"/>
    </location>
</feature>
<dbReference type="NCBIfam" id="NF009287">
    <property type="entry name" value="PRK12647.1"/>
    <property type="match status" value="1"/>
</dbReference>
<evidence type="ECO:0000259" key="11">
    <source>
        <dbReference type="Pfam" id="PF00361"/>
    </source>
</evidence>
<feature type="domain" description="MrpA C-terminal/MbhE" evidence="14">
    <location>
        <begin position="690"/>
        <end position="768"/>
    </location>
</feature>
<feature type="domain" description="NADH-Ubiquinone oxidoreductase (complex I) chain 5 N-terminal" evidence="12">
    <location>
        <begin position="70"/>
        <end position="115"/>
    </location>
</feature>
<evidence type="ECO:0000256" key="1">
    <source>
        <dbReference type="ARBA" id="ARBA00004651"/>
    </source>
</evidence>
<dbReference type="InterPro" id="IPR025383">
    <property type="entry name" value="MrpA_C/MbhD"/>
</dbReference>
<keyword evidence="4" id="KW-1003">Cell membrane</keyword>
<dbReference type="EMBL" id="VWNA01000001">
    <property type="protein sequence ID" value="MQT12348.1"/>
    <property type="molecule type" value="Genomic_DNA"/>
</dbReference>
<dbReference type="RefSeq" id="WP_153486336.1">
    <property type="nucleotide sequence ID" value="NZ_VWNA01000001.1"/>
</dbReference>
<feature type="transmembrane region" description="Helical" evidence="10">
    <location>
        <begin position="754"/>
        <end position="770"/>
    </location>
</feature>
<evidence type="ECO:0000313" key="15">
    <source>
        <dbReference type="EMBL" id="MQT12348.1"/>
    </source>
</evidence>
<evidence type="ECO:0000256" key="4">
    <source>
        <dbReference type="ARBA" id="ARBA00022475"/>
    </source>
</evidence>
<organism evidence="15 16">
    <name type="scientific">Segnochrobactrum spirostomi</name>
    <dbReference type="NCBI Taxonomy" id="2608987"/>
    <lineage>
        <taxon>Bacteria</taxon>
        <taxon>Pseudomonadati</taxon>
        <taxon>Pseudomonadota</taxon>
        <taxon>Alphaproteobacteria</taxon>
        <taxon>Hyphomicrobiales</taxon>
        <taxon>Segnochrobactraceae</taxon>
        <taxon>Segnochrobactrum</taxon>
    </lineage>
</organism>
<proteinExistence type="predicted"/>
<feature type="transmembrane region" description="Helical" evidence="10">
    <location>
        <begin position="453"/>
        <end position="473"/>
    </location>
</feature>
<feature type="transmembrane region" description="Helical" evidence="10">
    <location>
        <begin position="501"/>
        <end position="521"/>
    </location>
</feature>
<evidence type="ECO:0000256" key="9">
    <source>
        <dbReference type="RuleBase" id="RU000320"/>
    </source>
</evidence>
<keyword evidence="2" id="KW-0813">Transport</keyword>
<feature type="transmembrane region" description="Helical" evidence="10">
    <location>
        <begin position="12"/>
        <end position="29"/>
    </location>
</feature>
<comment type="subcellular location">
    <subcellularLocation>
        <location evidence="1">Cell membrane</location>
        <topology evidence="1">Multi-pass membrane protein</topology>
    </subcellularLocation>
    <subcellularLocation>
        <location evidence="9">Membrane</location>
        <topology evidence="9">Multi-pass membrane protein</topology>
    </subcellularLocation>
</comment>
<evidence type="ECO:0000313" key="16">
    <source>
        <dbReference type="Proteomes" id="UP000332515"/>
    </source>
</evidence>
<sequence>MPSSIDTLLPLALAPFAAAAVAPAVVRLLGARAGWLLALVPFGLFLNLLGFLDAVAAGEVLKAGRDWVPSFGVRYAIALDGLSLLFALLITGIGTLVVVYSGGYLAGHKDQGRFFAFLFLFMGAMLGLVLADDLLSLFVFWEMTSISSFLLIGFDHEREAARRAAFQALVITGGGGLALLAGLLMIRHATGLSGLNAAISAGSLGGHALYWPILLTVLAGAFTKSAQVPFNAWLPNAMEAPTPVSAYLHSATMVKAGVYLLMRLSPMLGETTAWSILLPVFGGATLLYGAAMALRQRDLKQILAQTTVASLGLLVLLVGLPGEAPKIAAALYLIAHALFKGGLFMVAGNVDHEAGTRDVTRLGGLAKALPLTALAAVLAAASMAGLPPLVGFIAKEAIYEATAHGGAALLLALVVAFLGNAMMGAAAGVVAITPFFGAKRETPKHPHEAPPSLLLGPLLLALAGLAVALATAWSETRLVVPLVAALAGRPVEVHLSLVPHALFPAFALSVATIALAVLLFLKAGPIRGMLEGFGARWRFGPDAAFDRLVPALVRLARLGLRVFHRGRLETYINVAAGAIVAALLVVPLVVGEWGGLPVHGREDGVDISGAMMLCIAVIGLVAVVAAQSRLVSIVSLGIQGFAVAVVFLLFGAPDLSFTQFMIETLSVVILALVMTRLNLAPSEHRPLHERLRDGALAIALGIGFARLLSRVLAQPFNSELSDFFATYSRTIAHGRNIVNVIIVDFRGLDTLGEIAVVMVTGLAILALIHLRSGHRSGGGAP</sequence>
<dbReference type="Pfam" id="PF13244">
    <property type="entry name" value="MbhD"/>
    <property type="match status" value="1"/>
</dbReference>
<keyword evidence="3" id="KW-0050">Antiport</keyword>
<evidence type="ECO:0000256" key="8">
    <source>
        <dbReference type="ARBA" id="ARBA00023136"/>
    </source>
</evidence>
<feature type="transmembrane region" description="Helical" evidence="10">
    <location>
        <begin position="166"/>
        <end position="186"/>
    </location>
</feature>
<reference evidence="15 16" key="1">
    <citation type="submission" date="2019-09" db="EMBL/GenBank/DDBJ databases">
        <title>Segnochrobactrum spirostomi gen. nov., sp. nov., isolated from the ciliate Spirostomum cf. yagiui and description of a novel family, Segnochrobactraceae fam. nov. within the order Rhizobiales of the class Alphaproteobacteria.</title>
        <authorList>
            <person name="Akter S."/>
            <person name="Shazib S.U.A."/>
            <person name="Shin M.K."/>
        </authorList>
    </citation>
    <scope>NUCLEOTIDE SEQUENCE [LARGE SCALE GENOMIC DNA]</scope>
    <source>
        <strain evidence="15 16">Sp-1</strain>
    </source>
</reference>
<feature type="transmembrane region" description="Helical" evidence="10">
    <location>
        <begin position="368"/>
        <end position="394"/>
    </location>
</feature>
<dbReference type="GO" id="GO:0005886">
    <property type="term" value="C:plasma membrane"/>
    <property type="evidence" value="ECO:0007669"/>
    <property type="project" value="UniProtKB-SubCell"/>
</dbReference>
<feature type="transmembrane region" description="Helical" evidence="10">
    <location>
        <begin position="406"/>
        <end position="432"/>
    </location>
</feature>
<evidence type="ECO:0000259" key="14">
    <source>
        <dbReference type="Pfam" id="PF20501"/>
    </source>
</evidence>
<feature type="transmembrane region" description="Helical" evidence="10">
    <location>
        <begin position="77"/>
        <end position="102"/>
    </location>
</feature>
<accession>A0A6A7Y1U3</accession>